<feature type="transmembrane region" description="Helical" evidence="1">
    <location>
        <begin position="31"/>
        <end position="48"/>
    </location>
</feature>
<dbReference type="Proteomes" id="UP000608850">
    <property type="component" value="Unassembled WGS sequence"/>
</dbReference>
<dbReference type="EMBL" id="BMOQ01000001">
    <property type="protein sequence ID" value="GGN05962.1"/>
    <property type="molecule type" value="Genomic_DNA"/>
</dbReference>
<organism evidence="2 3">
    <name type="scientific">Halarchaeum nitratireducens</name>
    <dbReference type="NCBI Taxonomy" id="489913"/>
    <lineage>
        <taxon>Archaea</taxon>
        <taxon>Methanobacteriati</taxon>
        <taxon>Methanobacteriota</taxon>
        <taxon>Stenosarchaea group</taxon>
        <taxon>Halobacteria</taxon>
        <taxon>Halobacteriales</taxon>
        <taxon>Halobacteriaceae</taxon>
    </lineage>
</organism>
<dbReference type="OrthoDB" id="313155at2157"/>
<evidence type="ECO:0008006" key="4">
    <source>
        <dbReference type="Google" id="ProtNLM"/>
    </source>
</evidence>
<reference evidence="2 3" key="1">
    <citation type="journal article" date="2019" name="Int. J. Syst. Evol. Microbiol.">
        <title>The Global Catalogue of Microorganisms (GCM) 10K type strain sequencing project: providing services to taxonomists for standard genome sequencing and annotation.</title>
        <authorList>
            <consortium name="The Broad Institute Genomics Platform"/>
            <consortium name="The Broad Institute Genome Sequencing Center for Infectious Disease"/>
            <person name="Wu L."/>
            <person name="Ma J."/>
        </authorList>
    </citation>
    <scope>NUCLEOTIDE SEQUENCE [LARGE SCALE GENOMIC DNA]</scope>
    <source>
        <strain evidence="2 3">JCM 16331</strain>
    </source>
</reference>
<accession>A0A830G798</accession>
<gene>
    <name evidence="2" type="ORF">GCM10009021_01110</name>
</gene>
<evidence type="ECO:0000313" key="2">
    <source>
        <dbReference type="EMBL" id="GGN05962.1"/>
    </source>
</evidence>
<dbReference type="AlphaFoldDB" id="A0A830G798"/>
<dbReference type="PANTHER" id="PTHR34351">
    <property type="entry name" value="SLR1927 PROTEIN-RELATED"/>
    <property type="match status" value="1"/>
</dbReference>
<protein>
    <recommendedName>
        <fullName evidence="4">DUF58 domain-containing protein</fullName>
    </recommendedName>
</protein>
<comment type="caution">
    <text evidence="2">The sequence shown here is derived from an EMBL/GenBank/DDBJ whole genome shotgun (WGS) entry which is preliminary data.</text>
</comment>
<keyword evidence="1" id="KW-1133">Transmembrane helix</keyword>
<keyword evidence="1" id="KW-0812">Transmembrane</keyword>
<name>A0A830G798_9EURY</name>
<evidence type="ECO:0000313" key="3">
    <source>
        <dbReference type="Proteomes" id="UP000608850"/>
    </source>
</evidence>
<keyword evidence="1" id="KW-0472">Membrane</keyword>
<proteinExistence type="predicted"/>
<evidence type="ECO:0000256" key="1">
    <source>
        <dbReference type="SAM" id="Phobius"/>
    </source>
</evidence>
<sequence>MRPTGRGVVVAAIALAGFVSARAFGPRSLNAVVVPAVCAFGLAAFLVARADAPRVARSSPADGFPGDERRVSLVVEGDGALVTVRDAPGSGLDGGGTIRTVADGREEAYGVTLRERGRHVLGPATAVVNDPFGLWQRSFGGAGRAEVVVYPPVVPLAAPPRALAGTVGAAGGRSEFAGVREYVHGDPLRDVNWKASAKRPAEYLVTTYAGDGSDARVVIAVDRREGGDPDRAAIAAASVAVACLDAGAAVGLRTPDGTLEPASDAAARRRVLELLAKLDRSEPTGVEREGARVVVRADGDGVTIDIDGETRPAVELLGEGAA</sequence>
<keyword evidence="3" id="KW-1185">Reference proteome</keyword>
<dbReference type="PANTHER" id="PTHR34351:SF1">
    <property type="entry name" value="SLR1927 PROTEIN"/>
    <property type="match status" value="1"/>
</dbReference>
<dbReference type="RefSeq" id="WP_188876374.1">
    <property type="nucleotide sequence ID" value="NZ_BMOQ01000001.1"/>
</dbReference>